<gene>
    <name evidence="8" type="ORF">ZOSMA_124G00170</name>
</gene>
<evidence type="ECO:0000256" key="4">
    <source>
        <dbReference type="ARBA" id="ARBA00022833"/>
    </source>
</evidence>
<dbReference type="SMART" id="SM00356">
    <property type="entry name" value="ZnF_C3H1"/>
    <property type="match status" value="2"/>
</dbReference>
<dbReference type="PANTHER" id="PTHR12547:SF162">
    <property type="entry name" value="ZINC FINGER CCCH DOMAIN-CONTAINING PROTEIN 15"/>
    <property type="match status" value="1"/>
</dbReference>
<feature type="coiled-coil region" evidence="6">
    <location>
        <begin position="85"/>
        <end position="119"/>
    </location>
</feature>
<dbReference type="Proteomes" id="UP000036987">
    <property type="component" value="Unassembled WGS sequence"/>
</dbReference>
<evidence type="ECO:0000256" key="3">
    <source>
        <dbReference type="ARBA" id="ARBA00022771"/>
    </source>
</evidence>
<evidence type="ECO:0000256" key="6">
    <source>
        <dbReference type="SAM" id="Coils"/>
    </source>
</evidence>
<keyword evidence="1 5" id="KW-0479">Metal-binding</keyword>
<evidence type="ECO:0000256" key="1">
    <source>
        <dbReference type="ARBA" id="ARBA00022723"/>
    </source>
</evidence>
<accession>A0A0K9Q2C3</accession>
<keyword evidence="3 5" id="KW-0863">Zinc-finger</keyword>
<dbReference type="EMBL" id="LFYR01000265">
    <property type="protein sequence ID" value="KMZ74627.1"/>
    <property type="molecule type" value="Genomic_DNA"/>
</dbReference>
<keyword evidence="4 5" id="KW-0862">Zinc</keyword>
<evidence type="ECO:0000256" key="5">
    <source>
        <dbReference type="PROSITE-ProRule" id="PRU00723"/>
    </source>
</evidence>
<keyword evidence="6" id="KW-0175">Coiled coil</keyword>
<keyword evidence="9" id="KW-1185">Reference proteome</keyword>
<comment type="caution">
    <text evidence="8">The sequence shown here is derived from an EMBL/GenBank/DDBJ whole genome shotgun (WGS) entry which is preliminary data.</text>
</comment>
<dbReference type="GO" id="GO:0008270">
    <property type="term" value="F:zinc ion binding"/>
    <property type="evidence" value="ECO:0007669"/>
    <property type="project" value="UniProtKB-KW"/>
</dbReference>
<dbReference type="InterPro" id="IPR000571">
    <property type="entry name" value="Znf_CCCH"/>
</dbReference>
<dbReference type="SUPFAM" id="SSF90229">
    <property type="entry name" value="CCCH zinc finger"/>
    <property type="match status" value="2"/>
</dbReference>
<dbReference type="STRING" id="29655.A0A0K9Q2C3"/>
<dbReference type="FunFam" id="4.10.1000.10:FF:000002">
    <property type="entry name" value="Zinc finger protein 36, C3H1 type-like 1"/>
    <property type="match status" value="1"/>
</dbReference>
<dbReference type="InterPro" id="IPR045877">
    <property type="entry name" value="ZFP36-like"/>
</dbReference>
<evidence type="ECO:0000313" key="9">
    <source>
        <dbReference type="Proteomes" id="UP000036987"/>
    </source>
</evidence>
<name>A0A0K9Q2C3_ZOSMR</name>
<dbReference type="Pfam" id="PF18044">
    <property type="entry name" value="zf-CCCH_4"/>
    <property type="match status" value="1"/>
</dbReference>
<reference evidence="9" key="1">
    <citation type="journal article" date="2016" name="Nature">
        <title>The genome of the seagrass Zostera marina reveals angiosperm adaptation to the sea.</title>
        <authorList>
            <person name="Olsen J.L."/>
            <person name="Rouze P."/>
            <person name="Verhelst B."/>
            <person name="Lin Y.-C."/>
            <person name="Bayer T."/>
            <person name="Collen J."/>
            <person name="Dattolo E."/>
            <person name="De Paoli E."/>
            <person name="Dittami S."/>
            <person name="Maumus F."/>
            <person name="Michel G."/>
            <person name="Kersting A."/>
            <person name="Lauritano C."/>
            <person name="Lohaus R."/>
            <person name="Toepel M."/>
            <person name="Tonon T."/>
            <person name="Vanneste K."/>
            <person name="Amirebrahimi M."/>
            <person name="Brakel J."/>
            <person name="Bostroem C."/>
            <person name="Chovatia M."/>
            <person name="Grimwood J."/>
            <person name="Jenkins J.W."/>
            <person name="Jueterbock A."/>
            <person name="Mraz A."/>
            <person name="Stam W.T."/>
            <person name="Tice H."/>
            <person name="Bornberg-Bauer E."/>
            <person name="Green P.J."/>
            <person name="Pearson G.A."/>
            <person name="Procaccini G."/>
            <person name="Duarte C.M."/>
            <person name="Schmutz J."/>
            <person name="Reusch T.B.H."/>
            <person name="Van de Peer Y."/>
        </authorList>
    </citation>
    <scope>NUCLEOTIDE SEQUENCE [LARGE SCALE GENOMIC DNA]</scope>
    <source>
        <strain evidence="9">cv. Finnish</strain>
    </source>
</reference>
<dbReference type="PROSITE" id="PS50103">
    <property type="entry name" value="ZF_C3H1"/>
    <property type="match status" value="2"/>
</dbReference>
<dbReference type="PANTHER" id="PTHR12547">
    <property type="entry name" value="CCCH ZINC FINGER/TIS11-RELATED"/>
    <property type="match status" value="1"/>
</dbReference>
<organism evidence="8 9">
    <name type="scientific">Zostera marina</name>
    <name type="common">Eelgrass</name>
    <dbReference type="NCBI Taxonomy" id="29655"/>
    <lineage>
        <taxon>Eukaryota</taxon>
        <taxon>Viridiplantae</taxon>
        <taxon>Streptophyta</taxon>
        <taxon>Embryophyta</taxon>
        <taxon>Tracheophyta</taxon>
        <taxon>Spermatophyta</taxon>
        <taxon>Magnoliopsida</taxon>
        <taxon>Liliopsida</taxon>
        <taxon>Zosteraceae</taxon>
        <taxon>Zostera</taxon>
    </lineage>
</organism>
<keyword evidence="2" id="KW-0677">Repeat</keyword>
<evidence type="ECO:0000313" key="8">
    <source>
        <dbReference type="EMBL" id="KMZ74627.1"/>
    </source>
</evidence>
<dbReference type="OrthoDB" id="410307at2759"/>
<protein>
    <submittedName>
        <fullName evidence="8">Zinc finger CCCH domain-containing protein 39</fullName>
    </submittedName>
</protein>
<dbReference type="FunFam" id="4.10.1000.10:FF:000001">
    <property type="entry name" value="zinc finger CCCH domain-containing protein 15-like"/>
    <property type="match status" value="1"/>
</dbReference>
<dbReference type="GO" id="GO:0003729">
    <property type="term" value="F:mRNA binding"/>
    <property type="evidence" value="ECO:0007669"/>
    <property type="project" value="InterPro"/>
</dbReference>
<feature type="zinc finger region" description="C3H1-type" evidence="5">
    <location>
        <begin position="278"/>
        <end position="306"/>
    </location>
</feature>
<evidence type="ECO:0000256" key="2">
    <source>
        <dbReference type="ARBA" id="ARBA00022737"/>
    </source>
</evidence>
<proteinExistence type="predicted"/>
<dbReference type="InterPro" id="IPR041367">
    <property type="entry name" value="Znf-CCCH_4"/>
</dbReference>
<feature type="domain" description="C3H1-type" evidence="7">
    <location>
        <begin position="240"/>
        <end position="268"/>
    </location>
</feature>
<evidence type="ECO:0000259" key="7">
    <source>
        <dbReference type="PROSITE" id="PS50103"/>
    </source>
</evidence>
<dbReference type="OMA" id="SPRAHPC"/>
<feature type="zinc finger region" description="C3H1-type" evidence="5">
    <location>
        <begin position="240"/>
        <end position="268"/>
    </location>
</feature>
<dbReference type="InterPro" id="IPR036855">
    <property type="entry name" value="Znf_CCCH_sf"/>
</dbReference>
<dbReference type="Gene3D" id="4.10.1000.10">
    <property type="entry name" value="Zinc finger, CCCH-type"/>
    <property type="match status" value="2"/>
</dbReference>
<feature type="domain" description="C3H1-type" evidence="7">
    <location>
        <begin position="278"/>
        <end position="306"/>
    </location>
</feature>
<dbReference type="AlphaFoldDB" id="A0A0K9Q2C3"/>
<sequence>MSMTSDLHSSLHHCFPDDESFQDLYTSISSPLRNSTIPPTATNRSFPTPAFLSQTPSSFSEDDGFKISLSSTDRRLYLTHFKLQYRELEERYDLCLSHLKEALREIDVLHLEIVSLRKANTDLTTYLNSIQSAKSFVDPDSFVNDFRHLSVTDIDSSSPTSVLRCDQISPQQQKNRISLPKSISIRSKVYINASNISNLISHNQVPNSIDILGTQKVVAKGKMIGEKENNIELEVYGQGMFKTELCNKWEETAACPYGDHCQFAHGIGELRPVIRHPRYKTEICRMVLTGEACPYGHRCHFRHALSSDCCFTKGNNGK</sequence>
<dbReference type="Pfam" id="PF00642">
    <property type="entry name" value="zf-CCCH"/>
    <property type="match status" value="1"/>
</dbReference>